<name>A0A1J9Q4Y0_9EURO</name>
<reference evidence="1 2" key="1">
    <citation type="submission" date="2015-08" db="EMBL/GenBank/DDBJ databases">
        <title>Emmonsia species relationships and genome sequence.</title>
        <authorList>
            <person name="Cuomo C.A."/>
            <person name="Schwartz I.S."/>
            <person name="Kenyon C."/>
            <person name="De Hoog G.S."/>
            <person name="Govender N.P."/>
            <person name="Botha A."/>
            <person name="Moreno L."/>
            <person name="De Vries M."/>
            <person name="Munoz J.F."/>
            <person name="Stielow J.B."/>
        </authorList>
    </citation>
    <scope>NUCLEOTIDE SEQUENCE [LARGE SCALE GENOMIC DNA]</scope>
    <source>
        <strain evidence="1 2">EI222</strain>
    </source>
</reference>
<accession>A0A1J9Q4Y0</accession>
<gene>
    <name evidence="1" type="ORF">ACJ73_05487</name>
</gene>
<protein>
    <submittedName>
        <fullName evidence="1">Uncharacterized protein</fullName>
    </submittedName>
</protein>
<dbReference type="Proteomes" id="UP000242791">
    <property type="component" value="Unassembled WGS sequence"/>
</dbReference>
<keyword evidence="2" id="KW-1185">Reference proteome</keyword>
<dbReference type="VEuPathDB" id="FungiDB:ACJ73_05487"/>
<dbReference type="AlphaFoldDB" id="A0A1J9Q4Y0"/>
<comment type="caution">
    <text evidence="1">The sequence shown here is derived from an EMBL/GenBank/DDBJ whole genome shotgun (WGS) entry which is preliminary data.</text>
</comment>
<proteinExistence type="predicted"/>
<evidence type="ECO:0000313" key="1">
    <source>
        <dbReference type="EMBL" id="OJD23162.1"/>
    </source>
</evidence>
<organism evidence="1 2">
    <name type="scientific">Blastomyces percursus</name>
    <dbReference type="NCBI Taxonomy" id="1658174"/>
    <lineage>
        <taxon>Eukaryota</taxon>
        <taxon>Fungi</taxon>
        <taxon>Dikarya</taxon>
        <taxon>Ascomycota</taxon>
        <taxon>Pezizomycotina</taxon>
        <taxon>Eurotiomycetes</taxon>
        <taxon>Eurotiomycetidae</taxon>
        <taxon>Onygenales</taxon>
        <taxon>Ajellomycetaceae</taxon>
        <taxon>Blastomyces</taxon>
    </lineage>
</organism>
<evidence type="ECO:0000313" key="2">
    <source>
        <dbReference type="Proteomes" id="UP000242791"/>
    </source>
</evidence>
<dbReference type="EMBL" id="LGTZ01000864">
    <property type="protein sequence ID" value="OJD23162.1"/>
    <property type="molecule type" value="Genomic_DNA"/>
</dbReference>
<sequence>MHDRLTGASQDGVTPVIPLARWAYVVQKMVFDRASPLHGILFVQVTILRPHGGLTPNVSSLTWFWELPPCISVLLIPNQSAWIEALLVK</sequence>